<dbReference type="RefSeq" id="WP_273657491.1">
    <property type="nucleotide sequence ID" value="NZ_CP063194.1"/>
</dbReference>
<sequence length="218" mass="23297">MGEISAFDDPLPGQLRIDASGTPSLTITAPAGTRPGADLPVTVVLGDTPLPEPGSGSGEGVVVRVRYRRGFAGFLPLPGDPPGHTRAVADAAAALAWVQDNAEGYGGDPTNVTLVGAGEAAAVGLWLCRRDHYKGEFRRARLSQPVFARTPVARRRWLARAVLAAPLTRDRLDALAREHPARVERAYRRYVFYTRGEGLGPAPFDDAELAPLAEVELR</sequence>
<dbReference type="Pfam" id="PF00135">
    <property type="entry name" value="COesterase"/>
    <property type="match status" value="1"/>
</dbReference>
<evidence type="ECO:0000313" key="4">
    <source>
        <dbReference type="Proteomes" id="UP001218071"/>
    </source>
</evidence>
<dbReference type="GO" id="GO:0106435">
    <property type="term" value="F:carboxylesterase activity"/>
    <property type="evidence" value="ECO:0007669"/>
    <property type="project" value="UniProtKB-EC"/>
</dbReference>
<accession>A0ABY7UNK7</accession>
<dbReference type="EC" id="3.1.1.1" evidence="3"/>
<evidence type="ECO:0000259" key="2">
    <source>
        <dbReference type="Pfam" id="PF00135"/>
    </source>
</evidence>
<organism evidence="3 4">
    <name type="scientific">Corynebacterium jeddahense</name>
    <dbReference type="NCBI Taxonomy" id="1414719"/>
    <lineage>
        <taxon>Bacteria</taxon>
        <taxon>Bacillati</taxon>
        <taxon>Actinomycetota</taxon>
        <taxon>Actinomycetes</taxon>
        <taxon>Mycobacteriales</taxon>
        <taxon>Corynebacteriaceae</taxon>
        <taxon>Corynebacterium</taxon>
    </lineage>
</organism>
<evidence type="ECO:0000256" key="1">
    <source>
        <dbReference type="SAM" id="MobiDB-lite"/>
    </source>
</evidence>
<evidence type="ECO:0000313" key="3">
    <source>
        <dbReference type="EMBL" id="WCZ39420.1"/>
    </source>
</evidence>
<name>A0ABY7UNK7_9CORY</name>
<feature type="domain" description="Carboxylesterase type B" evidence="2">
    <location>
        <begin position="61"/>
        <end position="140"/>
    </location>
</feature>
<feature type="region of interest" description="Disordered" evidence="1">
    <location>
        <begin position="1"/>
        <end position="33"/>
    </location>
</feature>
<keyword evidence="3" id="KW-0378">Hydrolase</keyword>
<gene>
    <name evidence="3" type="ORF">CJEDD_09165</name>
</gene>
<dbReference type="InterPro" id="IPR029058">
    <property type="entry name" value="AB_hydrolase_fold"/>
</dbReference>
<dbReference type="EMBL" id="CP063194">
    <property type="protein sequence ID" value="WCZ39420.1"/>
    <property type="molecule type" value="Genomic_DNA"/>
</dbReference>
<reference evidence="3 4" key="1">
    <citation type="submission" date="2020-10" db="EMBL/GenBank/DDBJ databases">
        <title>Complete genome sequence of Corynebacterium jeddahense DSM 45997, type strain of Corynebacterium jeddahense.</title>
        <authorList>
            <person name="Busche T."/>
            <person name="Kalinowski J."/>
            <person name="Ruckert C."/>
        </authorList>
    </citation>
    <scope>NUCLEOTIDE SEQUENCE [LARGE SCALE GENOMIC DNA]</scope>
    <source>
        <strain evidence="3 4">DSM 45997</strain>
    </source>
</reference>
<keyword evidence="4" id="KW-1185">Reference proteome</keyword>
<proteinExistence type="predicted"/>
<dbReference type="SUPFAM" id="SSF53474">
    <property type="entry name" value="alpha/beta-Hydrolases"/>
    <property type="match status" value="1"/>
</dbReference>
<dbReference type="PANTHER" id="PTHR11559">
    <property type="entry name" value="CARBOXYLESTERASE"/>
    <property type="match status" value="1"/>
</dbReference>
<dbReference type="Gene3D" id="3.40.50.1820">
    <property type="entry name" value="alpha/beta hydrolase"/>
    <property type="match status" value="1"/>
</dbReference>
<dbReference type="InterPro" id="IPR050309">
    <property type="entry name" value="Type-B_Carboxylest/Lipase"/>
</dbReference>
<dbReference type="Proteomes" id="UP001218071">
    <property type="component" value="Chromosome"/>
</dbReference>
<dbReference type="InterPro" id="IPR002018">
    <property type="entry name" value="CarbesteraseB"/>
</dbReference>
<protein>
    <submittedName>
        <fullName evidence="3">Carboxylesterase</fullName>
        <ecNumber evidence="3">3.1.1.1</ecNumber>
    </submittedName>
</protein>